<dbReference type="GO" id="GO:0005509">
    <property type="term" value="F:calcium ion binding"/>
    <property type="evidence" value="ECO:0007669"/>
    <property type="project" value="InterPro"/>
</dbReference>
<evidence type="ECO:0000259" key="10">
    <source>
        <dbReference type="PROSITE" id="PS50026"/>
    </source>
</evidence>
<keyword evidence="5 9" id="KW-0472">Membrane</keyword>
<name>A0AAE0KQ83_9CHLO</name>
<dbReference type="SMART" id="SM00179">
    <property type="entry name" value="EGF_CA"/>
    <property type="match status" value="4"/>
</dbReference>
<evidence type="ECO:0000256" key="6">
    <source>
        <dbReference type="ARBA" id="ARBA00023157"/>
    </source>
</evidence>
<dbReference type="GO" id="GO:0006816">
    <property type="term" value="P:calcium ion transport"/>
    <property type="evidence" value="ECO:0007669"/>
    <property type="project" value="TreeGrafter"/>
</dbReference>
<proteinExistence type="predicted"/>
<protein>
    <recommendedName>
        <fullName evidence="10">EGF-like domain-containing protein</fullName>
    </recommendedName>
</protein>
<evidence type="ECO:0000256" key="1">
    <source>
        <dbReference type="ARBA" id="ARBA00004370"/>
    </source>
</evidence>
<evidence type="ECO:0000313" key="12">
    <source>
        <dbReference type="Proteomes" id="UP001190700"/>
    </source>
</evidence>
<dbReference type="GO" id="GO:0005886">
    <property type="term" value="C:plasma membrane"/>
    <property type="evidence" value="ECO:0007669"/>
    <property type="project" value="TreeGrafter"/>
</dbReference>
<dbReference type="PANTHER" id="PTHR46730">
    <property type="entry name" value="POLYCYSTIN-1"/>
    <property type="match status" value="1"/>
</dbReference>
<evidence type="ECO:0000256" key="5">
    <source>
        <dbReference type="ARBA" id="ARBA00023136"/>
    </source>
</evidence>
<evidence type="ECO:0000256" key="8">
    <source>
        <dbReference type="SAM" id="MobiDB-lite"/>
    </source>
</evidence>
<dbReference type="Pfam" id="PF02010">
    <property type="entry name" value="REJ"/>
    <property type="match status" value="1"/>
</dbReference>
<keyword evidence="4 9" id="KW-1133">Transmembrane helix</keyword>
<keyword evidence="6" id="KW-1015">Disulfide bond</keyword>
<dbReference type="PANTHER" id="PTHR46730:SF1">
    <property type="entry name" value="PLAT DOMAIN-CONTAINING PROTEIN"/>
    <property type="match status" value="1"/>
</dbReference>
<dbReference type="InterPro" id="IPR001881">
    <property type="entry name" value="EGF-like_Ca-bd_dom"/>
</dbReference>
<dbReference type="SMART" id="SM00181">
    <property type="entry name" value="EGF"/>
    <property type="match status" value="7"/>
</dbReference>
<keyword evidence="3" id="KW-0677">Repeat</keyword>
<evidence type="ECO:0000313" key="11">
    <source>
        <dbReference type="EMBL" id="KAK3256713.1"/>
    </source>
</evidence>
<keyword evidence="7" id="KW-0245">EGF-like domain</keyword>
<comment type="caution">
    <text evidence="11">The sequence shown here is derived from an EMBL/GenBank/DDBJ whole genome shotgun (WGS) entry which is preliminary data.</text>
</comment>
<keyword evidence="12" id="KW-1185">Reference proteome</keyword>
<dbReference type="Proteomes" id="UP001190700">
    <property type="component" value="Unassembled WGS sequence"/>
</dbReference>
<evidence type="ECO:0000256" key="7">
    <source>
        <dbReference type="PROSITE-ProRule" id="PRU00076"/>
    </source>
</evidence>
<dbReference type="InterPro" id="IPR002859">
    <property type="entry name" value="PKD/REJ-like"/>
</dbReference>
<dbReference type="GO" id="GO:0005261">
    <property type="term" value="F:monoatomic cation channel activity"/>
    <property type="evidence" value="ECO:0007669"/>
    <property type="project" value="TreeGrafter"/>
</dbReference>
<evidence type="ECO:0000256" key="9">
    <source>
        <dbReference type="SAM" id="Phobius"/>
    </source>
</evidence>
<evidence type="ECO:0000256" key="2">
    <source>
        <dbReference type="ARBA" id="ARBA00022692"/>
    </source>
</evidence>
<sequence length="1783" mass="185148">MQGDGFSIAECLAVDSCAEVVRGGCDVYAVCNNTPVGYACGECPAGMLGSGGTRCLASSPCSVDNGGCDERASCVSSTGAQGAETAECGPCPVGFTGEGATGCTDEDGCEAADCYGACVDVRAPGTGHTCAPCPAGMVGDGKECIPNLCYAQNGGCDAAVTCTMNVSAGTRACGDCPSGTAPAPSAALAATWRCEETNGCAEQPCWGEGGFEQPCEDVPAPGTGHVCGACPAGFQQAAMGEGCVDVDECAEEGNGGCWRSLEAAAVRTECVNEPGGHFCTSCPEGYIGTGEAGCRERVMCDTNNGNCDPLVTCTDNAATGYGDCGPCPTGYSGTGATACLDTDWCVLEPCFPGVTCVDAAPPEEGRRCGSCPEGYRGDGASCEMCAVQLSLDPHMSTMLEGAMKRSVVNQLQGSFGGLDEPDCVLTQGVRYAWEGVTSDGATVALDSSTNMRETLTLYLPKSTITANVAYTMQLTAALKGNRQVAAAVAISFVVPSEPLVALIAGGEVRTGAGLPVVLDAGESYDPDGEASEMVFSWTCVRLDGTVGWDHCRDAGGELLPARMTSAAVSLMLASAPGTGAVYSFVCTVSKLGRQSQANTSVTIAADEAPVPAIAAVPLRHSANTKLTLKAGVTSLHPEALTLGWTVEAMGSAPEVDLATAANIDLFREALVLLPDTLAEGALYRFTLSAVEANGTAALAAAYVQVNSPPHSGTVAVAPSEGVALETVFNVLGDNWEDEDWPLWYQVRFEVRGQDAGQTMLSQWQPLPELATQMPTAGLPGSGHLVTVYLYVKDSLEAMAHEQQTLTVRAKEFPSAEAESLFVLTGLEAAEQDLANGLDTSTLVLGVAYVLGNASGSAEGRGRRRLHEEVEDAPRGSPENVTFAARQRERMVDVMAGVWAMLPSTTDTVSRTGQVVAAIAEVPAELTRRARAQVTEVAESLVAATRAGKADVFLSEAGAAVVMEGLSSSVVGAVLASETEGTPGSDLNRSAEVAAALEVVHAVGLSQAARLVAEEDPALTSTGVLSSFALRADLRAAASRAYSAPLVSLNGVTLSLDPSLGKSLGEETGLVDIAMVGSAANPHAPLVAGAGLVGGKAGEGNHDAALIASDVTSISMYSSNHSELAVRDLREALTFTLPLRLPPDLASGAATGPGVATGVNVPPFLGAVCAFWDEGLGVYSSEGCAALPNPIPPGVAVFWRTMNVSELSSGTLEAAWGLEDNATEGRLAAGCEEAWGSVYPEYSGRDEGLRKYLGEECQLADPGNTAGCWWEWRAAAFQGPGCLWAKEAACLCTHLTDFAAAQRTEVGVVAPPAKVSTFSSVELARLSLTDVGRSTVLLMVLGFFVVTVVVLYMTSNWYHNRDRLKLLLHLLEPTGITFKPVDHVWTWSVIDAKHRTPHCKHSSLSTAAYGADVVTTASDAWSGQVDRTEKLCADNERTVTALLAEDMMLDDVGPRQEAAHPPRERRKRDSVLQAGIRQAYRRRSIFSQALGQAEFSAAGLDLGTAGAADGEPESNVWNANVEELHDAVVREPRCAERPKTPSSACLVPGAGATAQEEESLSITKSSASCVAASSPAPLLLQTQMAMGAQVVVDMGLVRAKLIGPDGAARTPDGTVTRGRPSLEQHDVPFSKADSRLDGAALLSCGGSVVGARPSLEQKKALLRKVRRADPQRVKGRRVRCRASTTAAGSASHEAIDPALEPWQGERSRGGVGKARAPSERLLPVRALSPVPLHVGTSAGGAVTESYTRLREEEGAETDFVKASQQVRLPNEGRYAAQQTLQNTL</sequence>
<feature type="domain" description="EGF-like" evidence="10">
    <location>
        <begin position="341"/>
        <end position="383"/>
    </location>
</feature>
<dbReference type="SUPFAM" id="SSF57184">
    <property type="entry name" value="Growth factor receptor domain"/>
    <property type="match status" value="1"/>
</dbReference>
<dbReference type="InterPro" id="IPR009030">
    <property type="entry name" value="Growth_fac_rcpt_cys_sf"/>
</dbReference>
<dbReference type="CDD" id="cd00054">
    <property type="entry name" value="EGF_CA"/>
    <property type="match status" value="1"/>
</dbReference>
<dbReference type="PROSITE" id="PS50026">
    <property type="entry name" value="EGF_3"/>
    <property type="match status" value="1"/>
</dbReference>
<gene>
    <name evidence="11" type="ORF">CYMTET_34168</name>
</gene>
<comment type="caution">
    <text evidence="7">Lacks conserved residue(s) required for the propagation of feature annotation.</text>
</comment>
<feature type="region of interest" description="Disordered" evidence="8">
    <location>
        <begin position="854"/>
        <end position="877"/>
    </location>
</feature>
<comment type="subcellular location">
    <subcellularLocation>
        <location evidence="1">Membrane</location>
    </subcellularLocation>
</comment>
<dbReference type="Gene3D" id="2.10.25.10">
    <property type="entry name" value="Laminin"/>
    <property type="match status" value="2"/>
</dbReference>
<accession>A0AAE0KQ83</accession>
<evidence type="ECO:0000256" key="4">
    <source>
        <dbReference type="ARBA" id="ARBA00022989"/>
    </source>
</evidence>
<evidence type="ECO:0000256" key="3">
    <source>
        <dbReference type="ARBA" id="ARBA00022737"/>
    </source>
</evidence>
<reference evidence="11 12" key="1">
    <citation type="journal article" date="2015" name="Genome Biol. Evol.">
        <title>Comparative Genomics of a Bacterivorous Green Alga Reveals Evolutionary Causalities and Consequences of Phago-Mixotrophic Mode of Nutrition.</title>
        <authorList>
            <person name="Burns J.A."/>
            <person name="Paasch A."/>
            <person name="Narechania A."/>
            <person name="Kim E."/>
        </authorList>
    </citation>
    <scope>NUCLEOTIDE SEQUENCE [LARGE SCALE GENOMIC DNA]</scope>
    <source>
        <strain evidence="11 12">PLY_AMNH</strain>
    </source>
</reference>
<dbReference type="EMBL" id="LGRX02021409">
    <property type="protein sequence ID" value="KAK3256713.1"/>
    <property type="molecule type" value="Genomic_DNA"/>
</dbReference>
<feature type="transmembrane region" description="Helical" evidence="9">
    <location>
        <begin position="1335"/>
        <end position="1357"/>
    </location>
</feature>
<keyword evidence="2 9" id="KW-0812">Transmembrane</keyword>
<dbReference type="InterPro" id="IPR000742">
    <property type="entry name" value="EGF"/>
</dbReference>
<organism evidence="11 12">
    <name type="scientific">Cymbomonas tetramitiformis</name>
    <dbReference type="NCBI Taxonomy" id="36881"/>
    <lineage>
        <taxon>Eukaryota</taxon>
        <taxon>Viridiplantae</taxon>
        <taxon>Chlorophyta</taxon>
        <taxon>Pyramimonadophyceae</taxon>
        <taxon>Pyramimonadales</taxon>
        <taxon>Pyramimonadaceae</taxon>
        <taxon>Cymbomonas</taxon>
    </lineage>
</organism>